<sequence>MDFKTNISVSNSSELKTKKKEVIRNKQTMLECRGRR</sequence>
<dbReference type="AlphaFoldDB" id="A0A2P2MMZ5"/>
<evidence type="ECO:0000313" key="1">
    <source>
        <dbReference type="EMBL" id="MBX31570.1"/>
    </source>
</evidence>
<dbReference type="EMBL" id="GGEC01051086">
    <property type="protein sequence ID" value="MBX31570.1"/>
    <property type="molecule type" value="Transcribed_RNA"/>
</dbReference>
<organism evidence="1">
    <name type="scientific">Rhizophora mucronata</name>
    <name type="common">Asiatic mangrove</name>
    <dbReference type="NCBI Taxonomy" id="61149"/>
    <lineage>
        <taxon>Eukaryota</taxon>
        <taxon>Viridiplantae</taxon>
        <taxon>Streptophyta</taxon>
        <taxon>Embryophyta</taxon>
        <taxon>Tracheophyta</taxon>
        <taxon>Spermatophyta</taxon>
        <taxon>Magnoliopsida</taxon>
        <taxon>eudicotyledons</taxon>
        <taxon>Gunneridae</taxon>
        <taxon>Pentapetalae</taxon>
        <taxon>rosids</taxon>
        <taxon>fabids</taxon>
        <taxon>Malpighiales</taxon>
        <taxon>Rhizophoraceae</taxon>
        <taxon>Rhizophora</taxon>
    </lineage>
</organism>
<reference evidence="1" key="1">
    <citation type="submission" date="2018-02" db="EMBL/GenBank/DDBJ databases">
        <title>Rhizophora mucronata_Transcriptome.</title>
        <authorList>
            <person name="Meera S.P."/>
            <person name="Sreeshan A."/>
            <person name="Augustine A."/>
        </authorList>
    </citation>
    <scope>NUCLEOTIDE SEQUENCE</scope>
    <source>
        <tissue evidence="1">Leaf</tissue>
    </source>
</reference>
<protein>
    <submittedName>
        <fullName evidence="1">Uncharacterized protein</fullName>
    </submittedName>
</protein>
<accession>A0A2P2MMZ5</accession>
<proteinExistence type="predicted"/>
<name>A0A2P2MMZ5_RHIMU</name>